<reference evidence="1 2" key="1">
    <citation type="submission" date="2024-02" db="EMBL/GenBank/DDBJ databases">
        <authorList>
            <person name="Daric V."/>
            <person name="Darras S."/>
        </authorList>
    </citation>
    <scope>NUCLEOTIDE SEQUENCE [LARGE SCALE GENOMIC DNA]</scope>
</reference>
<dbReference type="PANTHER" id="PTHR28630">
    <property type="match status" value="1"/>
</dbReference>
<organism evidence="1 2">
    <name type="scientific">Clavelina lepadiformis</name>
    <name type="common">Light-bulb sea squirt</name>
    <name type="synonym">Ascidia lepadiformis</name>
    <dbReference type="NCBI Taxonomy" id="159417"/>
    <lineage>
        <taxon>Eukaryota</taxon>
        <taxon>Metazoa</taxon>
        <taxon>Chordata</taxon>
        <taxon>Tunicata</taxon>
        <taxon>Ascidiacea</taxon>
        <taxon>Aplousobranchia</taxon>
        <taxon>Clavelinidae</taxon>
        <taxon>Clavelina</taxon>
    </lineage>
</organism>
<dbReference type="Proteomes" id="UP001642483">
    <property type="component" value="Unassembled WGS sequence"/>
</dbReference>
<evidence type="ECO:0000313" key="1">
    <source>
        <dbReference type="EMBL" id="CAK8684081.1"/>
    </source>
</evidence>
<keyword evidence="2" id="KW-1185">Reference proteome</keyword>
<name>A0ABP0FWV4_CLALP</name>
<dbReference type="EMBL" id="CAWYQH010000097">
    <property type="protein sequence ID" value="CAK8684081.1"/>
    <property type="molecule type" value="Genomic_DNA"/>
</dbReference>
<dbReference type="Pfam" id="PF13911">
    <property type="entry name" value="AhpC-TSA_2"/>
    <property type="match status" value="1"/>
</dbReference>
<protein>
    <recommendedName>
        <fullName evidence="3">Thioredoxin-like protein AAED1</fullName>
    </recommendedName>
</protein>
<dbReference type="InterPro" id="IPR032801">
    <property type="entry name" value="PXL2A/B/C"/>
</dbReference>
<comment type="caution">
    <text evidence="1">The sequence shown here is derived from an EMBL/GenBank/DDBJ whole genome shotgun (WGS) entry which is preliminary data.</text>
</comment>
<gene>
    <name evidence="1" type="ORF">CVLEPA_LOCUS15081</name>
</gene>
<evidence type="ECO:0000313" key="2">
    <source>
        <dbReference type="Proteomes" id="UP001642483"/>
    </source>
</evidence>
<evidence type="ECO:0008006" key="3">
    <source>
        <dbReference type="Google" id="ProtNLM"/>
    </source>
</evidence>
<dbReference type="PANTHER" id="PTHR28630:SF3">
    <property type="entry name" value="PEROXIREDOXIN-LIKE 2C"/>
    <property type="match status" value="1"/>
</dbReference>
<accession>A0ABP0FWV4</accession>
<sequence>MSHKVDDGEFTVEQPPLDENMERLPEKLFDLNEIDQCVVRDSNGAVKTFKELRSGYTCIIVFIRHFLDYVAKEYVEDFSKIFPRQLEENKVKLVVIGCGPSCFIQPFCEETNFPHEMYCDSKRIIHKVLRLHDTPSAALGATSPHVKSNFLQGFFQTIWRFVKSAVQQGDPLQQGGQIVINPGGQVLFFHRDLHPLDHTPINELLEAAKLSRIDFNTKYRIYDV</sequence>
<dbReference type="Gene3D" id="3.40.30.10">
    <property type="entry name" value="Glutaredoxin"/>
    <property type="match status" value="1"/>
</dbReference>
<proteinExistence type="predicted"/>